<proteinExistence type="predicted"/>
<evidence type="ECO:0000313" key="1">
    <source>
        <dbReference type="EMBL" id="DAF95747.1"/>
    </source>
</evidence>
<sequence>MNFLETLIETSKPKSTGKTYVFGKIGKAIKFDSKKWGATGGDNEAPSLILKLAEQNPNDTFILISSNDFDKVQFNKPSNIINGLKSLGPLKNMYDGFLTDTLKDKDIAGAIIVLGPTCRKNLEYWPRLGFAKSYCAPIIHYLNNSNVKWIGVCNDPRYYLKDVRDLTNKPLKYLSQYNESFVKKVFSKLPPDNDNDLIDMTINSEYSGVEKIMLFNNKTNKNFENKNNDFNIILNEGKNGVKSRYPELKKYVLNFFDDVNIYGEWYSEETKNDLRFKGPKPFTEIVDITKKSKFSFIIPISPGWVTSKYIELINNGIIPFFHPDYDSQKNLDIPDFLRIESPNQLKERIDIIKSDNDFYVKLITELQNKFITENDINGKTISDTIMREFN</sequence>
<dbReference type="EMBL" id="BK016109">
    <property type="protein sequence ID" value="DAF95747.1"/>
    <property type="molecule type" value="Genomic_DNA"/>
</dbReference>
<name>A0A8S5UMU4_9CAUD</name>
<reference evidence="1" key="1">
    <citation type="journal article" date="2021" name="Proc. Natl. Acad. Sci. U.S.A.">
        <title>A Catalog of Tens of Thousands of Viruses from Human Metagenomes Reveals Hidden Associations with Chronic Diseases.</title>
        <authorList>
            <person name="Tisza M.J."/>
            <person name="Buck C.B."/>
        </authorList>
    </citation>
    <scope>NUCLEOTIDE SEQUENCE</scope>
    <source>
        <strain evidence="1">CtCo31</strain>
    </source>
</reference>
<protein>
    <submittedName>
        <fullName evidence="1">Uncharacterized protein</fullName>
    </submittedName>
</protein>
<accession>A0A8S5UMU4</accession>
<organism evidence="1">
    <name type="scientific">Myoviridae sp. ctCo31</name>
    <dbReference type="NCBI Taxonomy" id="2825053"/>
    <lineage>
        <taxon>Viruses</taxon>
        <taxon>Duplodnaviria</taxon>
        <taxon>Heunggongvirae</taxon>
        <taxon>Uroviricota</taxon>
        <taxon>Caudoviricetes</taxon>
    </lineage>
</organism>